<keyword evidence="2" id="KW-1185">Reference proteome</keyword>
<dbReference type="EMBL" id="CYHB01000002">
    <property type="protein sequence ID" value="CUA85176.1"/>
    <property type="molecule type" value="Genomic_DNA"/>
</dbReference>
<dbReference type="AlphaFoldDB" id="A0A0K6H2Y1"/>
<dbReference type="RefSeq" id="WP_055438788.1">
    <property type="nucleotide sequence ID" value="NZ_CYHB01000002.1"/>
</dbReference>
<dbReference type="SUPFAM" id="SSF52151">
    <property type="entry name" value="FabD/lysophospholipase-like"/>
    <property type="match status" value="1"/>
</dbReference>
<proteinExistence type="predicted"/>
<evidence type="ECO:0000313" key="1">
    <source>
        <dbReference type="EMBL" id="CUA85176.1"/>
    </source>
</evidence>
<protein>
    <recommendedName>
        <fullName evidence="3">Patatin-like phospholipase</fullName>
    </recommendedName>
</protein>
<dbReference type="OrthoDB" id="8586159at2"/>
<evidence type="ECO:0000313" key="2">
    <source>
        <dbReference type="Proteomes" id="UP000182598"/>
    </source>
</evidence>
<dbReference type="InterPro" id="IPR016035">
    <property type="entry name" value="Acyl_Trfase/lysoPLipase"/>
</dbReference>
<gene>
    <name evidence="1" type="ORF">Ga0061064_1130</name>
</gene>
<dbReference type="Proteomes" id="UP000182598">
    <property type="component" value="Unassembled WGS sequence"/>
</dbReference>
<reference evidence="2" key="1">
    <citation type="submission" date="2015-08" db="EMBL/GenBank/DDBJ databases">
        <authorList>
            <person name="Varghese N."/>
        </authorList>
    </citation>
    <scope>NUCLEOTIDE SEQUENCE [LARGE SCALE GENOMIC DNA]</scope>
    <source>
        <strain evidence="2">DSM 27808</strain>
    </source>
</reference>
<organism evidence="1 2">
    <name type="scientific">Pseudidiomarina woesei</name>
    <dbReference type="NCBI Taxonomy" id="1381080"/>
    <lineage>
        <taxon>Bacteria</taxon>
        <taxon>Pseudomonadati</taxon>
        <taxon>Pseudomonadota</taxon>
        <taxon>Gammaproteobacteria</taxon>
        <taxon>Alteromonadales</taxon>
        <taxon>Idiomarinaceae</taxon>
        <taxon>Pseudidiomarina</taxon>
    </lineage>
</organism>
<sequence>MTTDWLTLKAGRDAWRQVQEQGLKADDIGLLLGASGGPKWFVLQGLDKYLFGEFFSQRTRPLDMLGTSAGAWRFASLGQADPVAASDLFCRLYRTQTYSAKPDVREITDEAIKLLHEYIPDEVVPQILQQDMFRHHWIVTRCRGLTAHNGKRQMAGLLGSAAANAVNRRFLGKFYDRVIFHHPQSEVRFAQGWHDIPTSFAPLRDDNFKSALLATGSIPMVLEGVRDIPGAPPGMYRDGGITDYHFDLDFSQVDGLVLYPHFYHQVVPGWFDKSLKWRRTKGEQWPNVIFMSPSPEFIASLPYGKIPDRTDFAKLSVEDRFKYWQQAVDQGQRMADQLREWITSGEIKRKIQLWT</sequence>
<evidence type="ECO:0008006" key="3">
    <source>
        <dbReference type="Google" id="ProtNLM"/>
    </source>
</evidence>
<name>A0A0K6H2Y1_9GAMM</name>
<accession>A0A0K6H2Y1</accession>